<dbReference type="PROSITE" id="PS50268">
    <property type="entry name" value="CADHERIN_2"/>
    <property type="match status" value="1"/>
</dbReference>
<dbReference type="InterPro" id="IPR002126">
    <property type="entry name" value="Cadherin-like_dom"/>
</dbReference>
<gene>
    <name evidence="7" type="ORF">CGOC_LOCUS13040</name>
</gene>
<evidence type="ECO:0000256" key="5">
    <source>
        <dbReference type="PROSITE-ProRule" id="PRU00043"/>
    </source>
</evidence>
<dbReference type="PANTHER" id="PTHR24027:SF438">
    <property type="entry name" value="CADHERIN 23"/>
    <property type="match status" value="1"/>
</dbReference>
<dbReference type="Gene3D" id="2.60.40.60">
    <property type="entry name" value="Cadherins"/>
    <property type="match status" value="1"/>
</dbReference>
<dbReference type="EMBL" id="UYRV01127797">
    <property type="protein sequence ID" value="VDN35814.1"/>
    <property type="molecule type" value="Genomic_DNA"/>
</dbReference>
<keyword evidence="3 5" id="KW-0106">Calcium</keyword>
<evidence type="ECO:0000256" key="3">
    <source>
        <dbReference type="ARBA" id="ARBA00022837"/>
    </source>
</evidence>
<keyword evidence="2" id="KW-0677">Repeat</keyword>
<accession>A0A3P7N0P4</accession>
<reference evidence="7 8" key="1">
    <citation type="submission" date="2018-11" db="EMBL/GenBank/DDBJ databases">
        <authorList>
            <consortium name="Pathogen Informatics"/>
        </authorList>
    </citation>
    <scope>NUCLEOTIDE SEQUENCE [LARGE SCALE GENOMIC DNA]</scope>
</reference>
<dbReference type="OrthoDB" id="6079678at2759"/>
<name>A0A3P7N0P4_CYLGO</name>
<dbReference type="GO" id="GO:0045296">
    <property type="term" value="F:cadherin binding"/>
    <property type="evidence" value="ECO:0007669"/>
    <property type="project" value="TreeGrafter"/>
</dbReference>
<dbReference type="Proteomes" id="UP000271889">
    <property type="component" value="Unassembled WGS sequence"/>
</dbReference>
<proteinExistence type="predicted"/>
<dbReference type="InterPro" id="IPR039808">
    <property type="entry name" value="Cadherin"/>
</dbReference>
<evidence type="ECO:0000256" key="4">
    <source>
        <dbReference type="ARBA" id="ARBA00023136"/>
    </source>
</evidence>
<evidence type="ECO:0000313" key="7">
    <source>
        <dbReference type="EMBL" id="VDN35814.1"/>
    </source>
</evidence>
<evidence type="ECO:0000256" key="1">
    <source>
        <dbReference type="ARBA" id="ARBA00004370"/>
    </source>
</evidence>
<dbReference type="PRINTS" id="PR00205">
    <property type="entry name" value="CADHERIN"/>
</dbReference>
<keyword evidence="8" id="KW-1185">Reference proteome</keyword>
<dbReference type="PANTHER" id="PTHR24027">
    <property type="entry name" value="CADHERIN-23"/>
    <property type="match status" value="1"/>
</dbReference>
<feature type="domain" description="Cadherin" evidence="6">
    <location>
        <begin position="10"/>
        <end position="92"/>
    </location>
</feature>
<dbReference type="GO" id="GO:0007156">
    <property type="term" value="P:homophilic cell adhesion via plasma membrane adhesion molecules"/>
    <property type="evidence" value="ECO:0007669"/>
    <property type="project" value="InterPro"/>
</dbReference>
<comment type="subcellular location">
    <subcellularLocation>
        <location evidence="1">Membrane</location>
    </subcellularLocation>
</comment>
<protein>
    <recommendedName>
        <fullName evidence="6">Cadherin domain-containing protein</fullName>
    </recommendedName>
</protein>
<dbReference type="GO" id="GO:0016342">
    <property type="term" value="C:catenin complex"/>
    <property type="evidence" value="ECO:0007669"/>
    <property type="project" value="TreeGrafter"/>
</dbReference>
<evidence type="ECO:0000256" key="2">
    <source>
        <dbReference type="ARBA" id="ARBA00022737"/>
    </source>
</evidence>
<dbReference type="AlphaFoldDB" id="A0A3P7N0P4"/>
<dbReference type="SMART" id="SM00112">
    <property type="entry name" value="CA"/>
    <property type="match status" value="1"/>
</dbReference>
<dbReference type="CDD" id="cd11304">
    <property type="entry name" value="Cadherin_repeat"/>
    <property type="match status" value="1"/>
</dbReference>
<dbReference type="InterPro" id="IPR015919">
    <property type="entry name" value="Cadherin-like_sf"/>
</dbReference>
<evidence type="ECO:0000259" key="6">
    <source>
        <dbReference type="PROSITE" id="PS50268"/>
    </source>
</evidence>
<dbReference type="GO" id="GO:0008013">
    <property type="term" value="F:beta-catenin binding"/>
    <property type="evidence" value="ECO:0007669"/>
    <property type="project" value="TreeGrafter"/>
</dbReference>
<keyword evidence="4" id="KW-0472">Membrane</keyword>
<sequence>MTMAFQRRREVLFKLSNGAVSRPGKPDAKFRQFNKIEDGREWVEVVIMEPLDYEQAQNYTLTLTATDVNSHVSSSRSFVVLVQDVNDVVPQFTVDLFTGTVDEELTPAEYLEKVGKPITTVKAVDLDSNGPQNEVGVNILLILCHALYI</sequence>
<dbReference type="GO" id="GO:0005509">
    <property type="term" value="F:calcium ion binding"/>
    <property type="evidence" value="ECO:0007669"/>
    <property type="project" value="UniProtKB-UniRule"/>
</dbReference>
<evidence type="ECO:0000313" key="8">
    <source>
        <dbReference type="Proteomes" id="UP000271889"/>
    </source>
</evidence>
<organism evidence="7 8">
    <name type="scientific">Cylicostephanus goldi</name>
    <name type="common">Nematode worm</name>
    <dbReference type="NCBI Taxonomy" id="71465"/>
    <lineage>
        <taxon>Eukaryota</taxon>
        <taxon>Metazoa</taxon>
        <taxon>Ecdysozoa</taxon>
        <taxon>Nematoda</taxon>
        <taxon>Chromadorea</taxon>
        <taxon>Rhabditida</taxon>
        <taxon>Rhabditina</taxon>
        <taxon>Rhabditomorpha</taxon>
        <taxon>Strongyloidea</taxon>
        <taxon>Strongylidae</taxon>
        <taxon>Cylicostephanus</taxon>
    </lineage>
</organism>
<dbReference type="SUPFAM" id="SSF49313">
    <property type="entry name" value="Cadherin-like"/>
    <property type="match status" value="2"/>
</dbReference>
<dbReference type="GO" id="GO:0016477">
    <property type="term" value="P:cell migration"/>
    <property type="evidence" value="ECO:0007669"/>
    <property type="project" value="TreeGrafter"/>
</dbReference>